<accession>A0A3Q7J3H1</accession>
<protein>
    <submittedName>
        <fullName evidence="1">Uncharacterized protein</fullName>
    </submittedName>
</protein>
<evidence type="ECO:0000313" key="2">
    <source>
        <dbReference type="Proteomes" id="UP000004994"/>
    </source>
</evidence>
<dbReference type="PaxDb" id="4081-Solyc12g010140.1.1"/>
<dbReference type="AlphaFoldDB" id="A0A3Q7J3H1"/>
<dbReference type="Proteomes" id="UP000004994">
    <property type="component" value="Chromosome 12"/>
</dbReference>
<reference evidence="1" key="2">
    <citation type="submission" date="2019-01" db="UniProtKB">
        <authorList>
            <consortium name="EnsemblPlants"/>
        </authorList>
    </citation>
    <scope>IDENTIFICATION</scope>
    <source>
        <strain evidence="1">cv. Heinz 1706</strain>
    </source>
</reference>
<dbReference type="EnsemblPlants" id="Solyc12g010140.2.1">
    <property type="protein sequence ID" value="Solyc12g010140.2.1"/>
    <property type="gene ID" value="Solyc12g010140.2"/>
</dbReference>
<dbReference type="Gramene" id="Solyc12g010140.2.1">
    <property type="protein sequence ID" value="Solyc12g010140.2.1"/>
    <property type="gene ID" value="Solyc12g010140.2"/>
</dbReference>
<organism evidence="1">
    <name type="scientific">Solanum lycopersicum</name>
    <name type="common">Tomato</name>
    <name type="synonym">Lycopersicon esculentum</name>
    <dbReference type="NCBI Taxonomy" id="4081"/>
    <lineage>
        <taxon>Eukaryota</taxon>
        <taxon>Viridiplantae</taxon>
        <taxon>Streptophyta</taxon>
        <taxon>Embryophyta</taxon>
        <taxon>Tracheophyta</taxon>
        <taxon>Spermatophyta</taxon>
        <taxon>Magnoliopsida</taxon>
        <taxon>eudicotyledons</taxon>
        <taxon>Gunneridae</taxon>
        <taxon>Pentapetalae</taxon>
        <taxon>asterids</taxon>
        <taxon>lamiids</taxon>
        <taxon>Solanales</taxon>
        <taxon>Solanaceae</taxon>
        <taxon>Solanoideae</taxon>
        <taxon>Solaneae</taxon>
        <taxon>Solanum</taxon>
        <taxon>Solanum subgen. Lycopersicon</taxon>
    </lineage>
</organism>
<proteinExistence type="predicted"/>
<reference evidence="1" key="1">
    <citation type="journal article" date="2012" name="Nature">
        <title>The tomato genome sequence provides insights into fleshy fruit evolution.</title>
        <authorList>
            <consortium name="Tomato Genome Consortium"/>
        </authorList>
    </citation>
    <scope>NUCLEOTIDE SEQUENCE [LARGE SCALE GENOMIC DNA]</scope>
    <source>
        <strain evidence="1">cv. Heinz 1706</strain>
    </source>
</reference>
<dbReference type="InParanoid" id="A0A3Q7J3H1"/>
<keyword evidence="2" id="KW-1185">Reference proteome</keyword>
<evidence type="ECO:0000313" key="1">
    <source>
        <dbReference type="EnsemblPlants" id="Solyc12g010140.2.1"/>
    </source>
</evidence>
<sequence length="59" mass="6604">MLHRGTSRGPSISILHRKAIFGVDAEKDSGCCSKVDLFRQPFPITEATKDPGFFRCKHL</sequence>
<name>A0A3Q7J3H1_SOLLC</name>